<accession>A0ABR2KMM9</accession>
<dbReference type="SUPFAM" id="SSF48371">
    <property type="entry name" value="ARM repeat"/>
    <property type="match status" value="1"/>
</dbReference>
<gene>
    <name evidence="7" type="ORF">M9Y10_028437</name>
</gene>
<protein>
    <submittedName>
        <fullName evidence="7">Histone H4-like TAF Taf6, SAGA complex subunit</fullName>
    </submittedName>
</protein>
<evidence type="ECO:0000256" key="5">
    <source>
        <dbReference type="ARBA" id="ARBA00023242"/>
    </source>
</evidence>
<reference evidence="7 8" key="1">
    <citation type="submission" date="2024-04" db="EMBL/GenBank/DDBJ databases">
        <title>Tritrichomonas musculus Genome.</title>
        <authorList>
            <person name="Alves-Ferreira E."/>
            <person name="Grigg M."/>
            <person name="Lorenzi H."/>
            <person name="Galac M."/>
        </authorList>
    </citation>
    <scope>NUCLEOTIDE SEQUENCE [LARGE SCALE GENOMIC DNA]</scope>
    <source>
        <strain evidence="7 8">EAF2021</strain>
    </source>
</reference>
<evidence type="ECO:0000313" key="7">
    <source>
        <dbReference type="EMBL" id="KAK8891230.1"/>
    </source>
</evidence>
<keyword evidence="4" id="KW-0804">Transcription</keyword>
<dbReference type="Gene3D" id="1.25.40.770">
    <property type="entry name" value="TAF6, C-terminal HEAT repeat domain"/>
    <property type="match status" value="1"/>
</dbReference>
<evidence type="ECO:0000256" key="1">
    <source>
        <dbReference type="ARBA" id="ARBA00004123"/>
    </source>
</evidence>
<keyword evidence="3" id="KW-0805">Transcription regulation</keyword>
<evidence type="ECO:0000256" key="4">
    <source>
        <dbReference type="ARBA" id="ARBA00023163"/>
    </source>
</evidence>
<proteinExistence type="inferred from homology"/>
<dbReference type="EMBL" id="JAPFFF010000004">
    <property type="protein sequence ID" value="KAK8891230.1"/>
    <property type="molecule type" value="Genomic_DNA"/>
</dbReference>
<evidence type="ECO:0000256" key="3">
    <source>
        <dbReference type="ARBA" id="ARBA00023015"/>
    </source>
</evidence>
<feature type="domain" description="TAF6 C-terminal HEAT repeat" evidence="6">
    <location>
        <begin position="175"/>
        <end position="335"/>
    </location>
</feature>
<dbReference type="CDD" id="cd08050">
    <property type="entry name" value="TAF6C"/>
    <property type="match status" value="1"/>
</dbReference>
<dbReference type="InterPro" id="IPR037796">
    <property type="entry name" value="TAF6"/>
</dbReference>
<keyword evidence="8" id="KW-1185">Reference proteome</keyword>
<dbReference type="Proteomes" id="UP001470230">
    <property type="component" value="Unassembled WGS sequence"/>
</dbReference>
<evidence type="ECO:0000313" key="8">
    <source>
        <dbReference type="Proteomes" id="UP001470230"/>
    </source>
</evidence>
<dbReference type="InterPro" id="IPR011442">
    <property type="entry name" value="TAF6_C"/>
</dbReference>
<dbReference type="Pfam" id="PF07571">
    <property type="entry name" value="TAF6_C"/>
    <property type="match status" value="1"/>
</dbReference>
<keyword evidence="5" id="KW-0539">Nucleus</keyword>
<comment type="similarity">
    <text evidence="2">Belongs to the TAF6 family.</text>
</comment>
<dbReference type="InterPro" id="IPR016024">
    <property type="entry name" value="ARM-type_fold"/>
</dbReference>
<evidence type="ECO:0000256" key="2">
    <source>
        <dbReference type="ARBA" id="ARBA00007688"/>
    </source>
</evidence>
<dbReference type="InterPro" id="IPR046344">
    <property type="entry name" value="TAF6_C_sf"/>
</dbReference>
<name>A0ABR2KMM9_9EUKA</name>
<evidence type="ECO:0000259" key="6">
    <source>
        <dbReference type="Pfam" id="PF07571"/>
    </source>
</evidence>
<comment type="caution">
    <text evidence="7">The sequence shown here is derived from an EMBL/GenBank/DDBJ whole genome shotgun (WGS) entry which is preliminary data.</text>
</comment>
<dbReference type="PANTHER" id="PTHR10221:SF9">
    <property type="entry name" value="TRANSCRIPTION INITIATION FACTOR TFIID SUBUNIT 6"/>
    <property type="match status" value="1"/>
</dbReference>
<dbReference type="PANTHER" id="PTHR10221">
    <property type="entry name" value="TRANSCRIPTION INITIATION FACTOR TFIID SUBUNIT 6"/>
    <property type="match status" value="1"/>
</dbReference>
<comment type="subcellular location">
    <subcellularLocation>
        <location evidence="1">Nucleus</location>
    </subcellularLocation>
</comment>
<sequence length="411" mass="47317">MWYIVNQIIQANGFSDIDRQHAVNMSTEANKLVTSVVEIANRIRRHRFGTTLTVSDVNEALVSRNMSPLIGYNSSYNVYNYVPIGRNHGKEILAVDEPQISLSSLDKADLPEYPKQVSFDFHWLAYKGIQPKIQENQTDFSCDFVPDDSSIIAPVQTELSDQSITFLNSSYQLPQKLFDFFNSSITEDKSENVNQILEEISNYPAVQPLVPLYMRYFRKMLATNSLDNSLRMIQIINALLHNQTLNLDPYIQNFTSIVLTLYLSPNLICNDISQNHCLENVVSRYNSKEFKFKIAESLTNYVFSSSPSINSKYGALLGIQELGQEVFKLYLLPNLTHVLEDLENKLNDQSERYEIRFQVSKVKNLLFQMCVKAFNSEPQPIAKSMEEMYTNVAKYFGYDNFYIFAQFAQKK</sequence>
<organism evidence="7 8">
    <name type="scientific">Tritrichomonas musculus</name>
    <dbReference type="NCBI Taxonomy" id="1915356"/>
    <lineage>
        <taxon>Eukaryota</taxon>
        <taxon>Metamonada</taxon>
        <taxon>Parabasalia</taxon>
        <taxon>Tritrichomonadida</taxon>
        <taxon>Tritrichomonadidae</taxon>
        <taxon>Tritrichomonas</taxon>
    </lineage>
</organism>